<feature type="coiled-coil region" evidence="1">
    <location>
        <begin position="685"/>
        <end position="748"/>
    </location>
</feature>
<dbReference type="AlphaFoldDB" id="A0A2B7XWQ7"/>
<feature type="region of interest" description="Disordered" evidence="2">
    <location>
        <begin position="288"/>
        <end position="308"/>
    </location>
</feature>
<evidence type="ECO:0000256" key="2">
    <source>
        <dbReference type="SAM" id="MobiDB-lite"/>
    </source>
</evidence>
<gene>
    <name evidence="3" type="ORF">AJ79_03961</name>
</gene>
<proteinExistence type="predicted"/>
<feature type="region of interest" description="Disordered" evidence="2">
    <location>
        <begin position="602"/>
        <end position="627"/>
    </location>
</feature>
<feature type="compositionally biased region" description="Polar residues" evidence="2">
    <location>
        <begin position="361"/>
        <end position="375"/>
    </location>
</feature>
<reference evidence="3 4" key="1">
    <citation type="submission" date="2017-10" db="EMBL/GenBank/DDBJ databases">
        <title>Comparative genomics in systemic dimorphic fungi from Ajellomycetaceae.</title>
        <authorList>
            <person name="Munoz J.F."/>
            <person name="Mcewen J.G."/>
            <person name="Clay O.K."/>
            <person name="Cuomo C.A."/>
        </authorList>
    </citation>
    <scope>NUCLEOTIDE SEQUENCE [LARGE SCALE GENOMIC DNA]</scope>
    <source>
        <strain evidence="3 4">UAMH5409</strain>
    </source>
</reference>
<evidence type="ECO:0000256" key="1">
    <source>
        <dbReference type="SAM" id="Coils"/>
    </source>
</evidence>
<feature type="region of interest" description="Disordered" evidence="2">
    <location>
        <begin position="1"/>
        <end position="130"/>
    </location>
</feature>
<comment type="caution">
    <text evidence="3">The sequence shown here is derived from an EMBL/GenBank/DDBJ whole genome shotgun (WGS) entry which is preliminary data.</text>
</comment>
<evidence type="ECO:0008006" key="5">
    <source>
        <dbReference type="Google" id="ProtNLM"/>
    </source>
</evidence>
<dbReference type="OrthoDB" id="3911405at2759"/>
<feature type="compositionally biased region" description="Basic and acidic residues" evidence="2">
    <location>
        <begin position="288"/>
        <end position="298"/>
    </location>
</feature>
<feature type="compositionally biased region" description="Basic and acidic residues" evidence="2">
    <location>
        <begin position="148"/>
        <end position="167"/>
    </location>
</feature>
<protein>
    <recommendedName>
        <fullName evidence="5">Spindle pole body associated protein SnaD</fullName>
    </recommendedName>
</protein>
<keyword evidence="1" id="KW-0175">Coiled coil</keyword>
<feature type="region of interest" description="Disordered" evidence="2">
    <location>
        <begin position="143"/>
        <end position="236"/>
    </location>
</feature>
<evidence type="ECO:0000313" key="3">
    <source>
        <dbReference type="EMBL" id="PGH12988.1"/>
    </source>
</evidence>
<dbReference type="SUPFAM" id="SSF90257">
    <property type="entry name" value="Myosin rod fragments"/>
    <property type="match status" value="1"/>
</dbReference>
<organism evidence="3 4">
    <name type="scientific">Helicocarpus griseus UAMH5409</name>
    <dbReference type="NCBI Taxonomy" id="1447875"/>
    <lineage>
        <taxon>Eukaryota</taxon>
        <taxon>Fungi</taxon>
        <taxon>Dikarya</taxon>
        <taxon>Ascomycota</taxon>
        <taxon>Pezizomycotina</taxon>
        <taxon>Eurotiomycetes</taxon>
        <taxon>Eurotiomycetidae</taxon>
        <taxon>Onygenales</taxon>
        <taxon>Ajellomycetaceae</taxon>
        <taxon>Helicocarpus</taxon>
    </lineage>
</organism>
<feature type="compositionally biased region" description="Low complexity" evidence="2">
    <location>
        <begin position="68"/>
        <end position="79"/>
    </location>
</feature>
<name>A0A2B7XWQ7_9EURO</name>
<feature type="compositionally biased region" description="Basic and acidic residues" evidence="2">
    <location>
        <begin position="102"/>
        <end position="120"/>
    </location>
</feature>
<feature type="coiled-coil region" evidence="1">
    <location>
        <begin position="381"/>
        <end position="457"/>
    </location>
</feature>
<dbReference type="EMBL" id="PDNB01000051">
    <property type="protein sequence ID" value="PGH12988.1"/>
    <property type="molecule type" value="Genomic_DNA"/>
</dbReference>
<dbReference type="STRING" id="1447875.A0A2B7XWQ7"/>
<evidence type="ECO:0000313" key="4">
    <source>
        <dbReference type="Proteomes" id="UP000223968"/>
    </source>
</evidence>
<keyword evidence="4" id="KW-1185">Reference proteome</keyword>
<feature type="region of interest" description="Disordered" evidence="2">
    <location>
        <begin position="345"/>
        <end position="375"/>
    </location>
</feature>
<sequence length="810" mass="90190">MASNGFTSPFPTSHDTLGASSLNTPMFMPSSPPRLMNSYQDSVLHSKKPNSARASAANAARRRKMRSSRAPGSPQSSDGSDSEANFSDYTFDVSKLSGYGSDHGEGEIEKGAKTPPKEKQPALPELGGPRDFTLNMVELVGGAGALTDSKEEGVSKPEAAKDEEDARNNNTVAADHTINEYSEMDTPLDMSTPAHVLPRRSMMSKIDAPLDRIDEPSINSPPKSPPSDPDFARQVGQLSVERRLLEEIERLQQELQRKEETIDTNRRRVSEAASAVQQIQHLQSELQKKNAALKDKDAQLSNLSSRDEELEKLRNQLRQKNELLQKNEVNVSKLESLQDELERLRSKESLGPTSPDRNRVDNSVQGQSESNAAATKLSETILSKEIQLKESAAEIEQLKANQDAHYLELDRLDSELDSVSRECDALEEKNAKLLETIKKFEAQNNTLQTELDAATSEVDSQYNAVKTLASDVSVDIRADMRFNQIIDALKTVYNARRTSSLNEATKYAERVRSLENQLSEVRLQLRNSLPSDRMQTLQLEGTRQELSESRALTTVLQGEISRLSSKIESITSEQTKLQDTLYKTTQERDKALLTVEHLRKLQDTTQQQQQQQPSPPMSPALRPSGTCQVDHGALIKSHKAELNSIHSAHATALSSLRDSHSETIRALQNVLSASQTRETKLDTELGELRASTVSLEQRIAELRAERGRLNSVIEAKESAAKAIDRKFAGVLKKREEEWERRVEKLLKDREKMGKVLMWTWGEKEVGGTGAGACADGKFTGQGKENKPPQGYRYKYVEGKGEEHGMVRKKN</sequence>
<feature type="compositionally biased region" description="Polar residues" evidence="2">
    <location>
        <begin position="1"/>
        <end position="24"/>
    </location>
</feature>
<accession>A0A2B7XWQ7</accession>
<dbReference type="Proteomes" id="UP000223968">
    <property type="component" value="Unassembled WGS sequence"/>
</dbReference>